<organism evidence="1 2">
    <name type="scientific">Marasmiellus scandens</name>
    <dbReference type="NCBI Taxonomy" id="2682957"/>
    <lineage>
        <taxon>Eukaryota</taxon>
        <taxon>Fungi</taxon>
        <taxon>Dikarya</taxon>
        <taxon>Basidiomycota</taxon>
        <taxon>Agaricomycotina</taxon>
        <taxon>Agaricomycetes</taxon>
        <taxon>Agaricomycetidae</taxon>
        <taxon>Agaricales</taxon>
        <taxon>Marasmiineae</taxon>
        <taxon>Omphalotaceae</taxon>
        <taxon>Marasmiellus</taxon>
    </lineage>
</organism>
<gene>
    <name evidence="1" type="ORF">VKT23_020696</name>
</gene>
<proteinExistence type="predicted"/>
<accession>A0ABR1III3</accession>
<protein>
    <submittedName>
        <fullName evidence="1">Uncharacterized protein</fullName>
    </submittedName>
</protein>
<keyword evidence="2" id="KW-1185">Reference proteome</keyword>
<sequence>MTPSEILPTSRALPSAVMIDLSWLDKQEGNYSNRDLINKIGRTILLNAFSVSEIRDIVNLAPVSEERLALFREDPQLFGPVECSPLRLNTSLLTASVMRKSPWNRAVVRRLTDEATALVAASNRILARFTGDDAVDWEELFKSRLSDISLDIQMARKSTLPYAEAQAARYNEKASRNKKRSALQQVCHVPSLSLSILTRHFLTKKFSTRQRVCASMTQYLRETETERDLRFWTDMLLAVDLLSIDGMSDEETVDENEETVKVVKDPHFRHSDFRPLLAYVDATPRRMKRLFNQSGRKPFRKVISDLITDRPPPPNLPSTFYQPQYLESMKKGLVPWVPVDDDTAISPATLILELLEVEGGSTFLERMEPGDREPSADTAPDLRDSSFHLEDNSERIHTEYFHQLIRLLVEWVAFAMVLYALMCTLKERDQNA</sequence>
<evidence type="ECO:0000313" key="2">
    <source>
        <dbReference type="Proteomes" id="UP001498398"/>
    </source>
</evidence>
<comment type="caution">
    <text evidence="1">The sequence shown here is derived from an EMBL/GenBank/DDBJ whole genome shotgun (WGS) entry which is preliminary data.</text>
</comment>
<name>A0ABR1III3_9AGAR</name>
<reference evidence="1 2" key="1">
    <citation type="submission" date="2024-01" db="EMBL/GenBank/DDBJ databases">
        <title>A draft genome for the cacao thread blight pathogen Marasmiellus scandens.</title>
        <authorList>
            <person name="Baruah I.K."/>
            <person name="Leung J."/>
            <person name="Bukari Y."/>
            <person name="Amoako-Attah I."/>
            <person name="Meinhardt L.W."/>
            <person name="Bailey B.A."/>
            <person name="Cohen S.P."/>
        </authorList>
    </citation>
    <scope>NUCLEOTIDE SEQUENCE [LARGE SCALE GENOMIC DNA]</scope>
    <source>
        <strain evidence="1 2">GH-19</strain>
    </source>
</reference>
<dbReference type="Proteomes" id="UP001498398">
    <property type="component" value="Unassembled WGS sequence"/>
</dbReference>
<evidence type="ECO:0000313" key="1">
    <source>
        <dbReference type="EMBL" id="KAK7433592.1"/>
    </source>
</evidence>
<dbReference type="EMBL" id="JBANRG010000149">
    <property type="protein sequence ID" value="KAK7433592.1"/>
    <property type="molecule type" value="Genomic_DNA"/>
</dbReference>